<dbReference type="PANTHER" id="PTHR43313:SF1">
    <property type="entry name" value="3BETA-HYDROXYSTEROID DEHYDROGENASE DHS-16"/>
    <property type="match status" value="1"/>
</dbReference>
<dbReference type="AlphaFoldDB" id="A0A0C2X689"/>
<dbReference type="PANTHER" id="PTHR43313">
    <property type="entry name" value="SHORT-CHAIN DEHYDROGENASE/REDUCTASE FAMILY 9C"/>
    <property type="match status" value="1"/>
</dbReference>
<gene>
    <name evidence="2" type="ORF">M378DRAFT_157079</name>
</gene>
<name>A0A0C2X689_AMAMK</name>
<sequence length="568" mass="61994">MNVEDLEEYLETLEQYFFSSVSTITAGFPDIHDAVNRLWIDISRYGPQLPSFPDVHLPALGDFQVPPPPPPPPPPRHISWTQSSYDWASKHPWKTFGLVIGATGTGFLLAGYAKAYVRKQRAHARKTRNNDRRQVVVVLGGDTPFALPLIRELENKGYIVIASVSTPEACSLLESKCQGYVRALVLDPSEPATINAFLRSLTSTLSVRFPLNSSGDPFAPTSSQPYIHSVISLLTLASHLSVSPAPLEHVALNDTYIRYLTAAQITPLRVLQCLLPLLRASPRDKGAKTMVVCLPATEARVGIPFASVQSMTVASTLRATEILRREINLAAMTDRSGSMGNIKVIIAEIGSLKCGSTAVIHPFEERSIADLYRSMENWSPSEKMSYGPAFAAVVQGSPMPRSRWQSIRDVFKGGDHFGLPRRPTDISVFVSRVLDVVSDGAIGPYLFGLGFLWRRARITIRGDRFSVGSGAMTYKIASYLPSLILDAILNLPAVLIYIRNRLSPAPPASSTGQPGPRPTTAAQAGRDTSGSDETAPDWEAESNASDAPEHSWIRLQRSQDGGGNPWVP</sequence>
<evidence type="ECO:0000313" key="2">
    <source>
        <dbReference type="EMBL" id="KIL69847.1"/>
    </source>
</evidence>
<protein>
    <recommendedName>
        <fullName evidence="4">DUF1776-domain-containing protein</fullName>
    </recommendedName>
</protein>
<feature type="compositionally biased region" description="Polar residues" evidence="1">
    <location>
        <begin position="520"/>
        <end position="532"/>
    </location>
</feature>
<organism evidence="2 3">
    <name type="scientific">Amanita muscaria (strain Koide BX008)</name>
    <dbReference type="NCBI Taxonomy" id="946122"/>
    <lineage>
        <taxon>Eukaryota</taxon>
        <taxon>Fungi</taxon>
        <taxon>Dikarya</taxon>
        <taxon>Basidiomycota</taxon>
        <taxon>Agaricomycotina</taxon>
        <taxon>Agaricomycetes</taxon>
        <taxon>Agaricomycetidae</taxon>
        <taxon>Agaricales</taxon>
        <taxon>Pluteineae</taxon>
        <taxon>Amanitaceae</taxon>
        <taxon>Amanita</taxon>
    </lineage>
</organism>
<feature type="region of interest" description="Disordered" evidence="1">
    <location>
        <begin position="505"/>
        <end position="568"/>
    </location>
</feature>
<dbReference type="Gene3D" id="3.40.50.720">
    <property type="entry name" value="NAD(P)-binding Rossmann-like Domain"/>
    <property type="match status" value="1"/>
</dbReference>
<accession>A0A0C2X689</accession>
<evidence type="ECO:0000256" key="1">
    <source>
        <dbReference type="SAM" id="MobiDB-lite"/>
    </source>
</evidence>
<dbReference type="GO" id="GO:0016491">
    <property type="term" value="F:oxidoreductase activity"/>
    <property type="evidence" value="ECO:0007669"/>
    <property type="project" value="TreeGrafter"/>
</dbReference>
<dbReference type="Proteomes" id="UP000054549">
    <property type="component" value="Unassembled WGS sequence"/>
</dbReference>
<dbReference type="EMBL" id="KN818225">
    <property type="protein sequence ID" value="KIL69847.1"/>
    <property type="molecule type" value="Genomic_DNA"/>
</dbReference>
<dbReference type="InterPro" id="IPR013952">
    <property type="entry name" value="DUF1776_fun"/>
</dbReference>
<dbReference type="Pfam" id="PF08643">
    <property type="entry name" value="DUF1776"/>
    <property type="match status" value="1"/>
</dbReference>
<dbReference type="InParanoid" id="A0A0C2X689"/>
<proteinExistence type="predicted"/>
<dbReference type="OrthoDB" id="5308060at2759"/>
<dbReference type="HOGENOM" id="CLU_022674_0_0_1"/>
<keyword evidence="3" id="KW-1185">Reference proteome</keyword>
<dbReference type="STRING" id="946122.A0A0C2X689"/>
<evidence type="ECO:0008006" key="4">
    <source>
        <dbReference type="Google" id="ProtNLM"/>
    </source>
</evidence>
<dbReference type="GO" id="GO:0008202">
    <property type="term" value="P:steroid metabolic process"/>
    <property type="evidence" value="ECO:0007669"/>
    <property type="project" value="TreeGrafter"/>
</dbReference>
<reference evidence="2 3" key="1">
    <citation type="submission" date="2014-04" db="EMBL/GenBank/DDBJ databases">
        <title>Evolutionary Origins and Diversification of the Mycorrhizal Mutualists.</title>
        <authorList>
            <consortium name="DOE Joint Genome Institute"/>
            <consortium name="Mycorrhizal Genomics Consortium"/>
            <person name="Kohler A."/>
            <person name="Kuo A."/>
            <person name="Nagy L.G."/>
            <person name="Floudas D."/>
            <person name="Copeland A."/>
            <person name="Barry K.W."/>
            <person name="Cichocki N."/>
            <person name="Veneault-Fourrey C."/>
            <person name="LaButti K."/>
            <person name="Lindquist E.A."/>
            <person name="Lipzen A."/>
            <person name="Lundell T."/>
            <person name="Morin E."/>
            <person name="Murat C."/>
            <person name="Riley R."/>
            <person name="Ohm R."/>
            <person name="Sun H."/>
            <person name="Tunlid A."/>
            <person name="Henrissat B."/>
            <person name="Grigoriev I.V."/>
            <person name="Hibbett D.S."/>
            <person name="Martin F."/>
        </authorList>
    </citation>
    <scope>NUCLEOTIDE SEQUENCE [LARGE SCALE GENOMIC DNA]</scope>
    <source>
        <strain evidence="2 3">Koide BX008</strain>
    </source>
</reference>
<evidence type="ECO:0000313" key="3">
    <source>
        <dbReference type="Proteomes" id="UP000054549"/>
    </source>
</evidence>